<keyword evidence="1" id="KW-0808">Transferase</keyword>
<dbReference type="AlphaFoldDB" id="A0A3D8LC97"/>
<sequence length="355" mass="40917">MALTIDELKTKNLLLFECISGSRAYGLSTPTSDTDIRGVFVLPEEDYFGLNYVEQLSNESNDIVYYELRRFVELLAKNNPNMLELLNMPEDCILYQHPLYNRFKPQDFLSKLCKNTFAGYALTQVKKAKGLNKKIVNPVEPERKSVLDFCYVAQGQGSVPVQEFLEQQDLQQEDCGLARIPHMPDLYAVFHDPGTNLRGIVQSEESNDVSLSSIPKGLQPLAVMSFNKNAYSTYCKEYKEYWDWVEKRNNARYENTLSHGKNYDAKNLMHTFRLLDMAEEIASQGQIIVRRPNREFLLQIKAGAFEYAELLAIAEERIAKMDALYAASDLPEEPDMERLNKVLVEVRRELYLEFL</sequence>
<name>A0A3D8LC97_9BACT</name>
<organism evidence="1 2">
    <name type="scientific">Pontibacter diazotrophicus</name>
    <dbReference type="NCBI Taxonomy" id="1400979"/>
    <lineage>
        <taxon>Bacteria</taxon>
        <taxon>Pseudomonadati</taxon>
        <taxon>Bacteroidota</taxon>
        <taxon>Cytophagia</taxon>
        <taxon>Cytophagales</taxon>
        <taxon>Hymenobacteraceae</taxon>
        <taxon>Pontibacter</taxon>
    </lineage>
</organism>
<keyword evidence="2" id="KW-1185">Reference proteome</keyword>
<dbReference type="EMBL" id="QRGR01000011">
    <property type="protein sequence ID" value="RDV15020.1"/>
    <property type="molecule type" value="Genomic_DNA"/>
</dbReference>
<dbReference type="Pfam" id="PF10127">
    <property type="entry name" value="RlaP"/>
    <property type="match status" value="1"/>
</dbReference>
<dbReference type="PANTHER" id="PTHR34817:SF1">
    <property type="entry name" value="NUCLEOTIDYLTRANSFERASE"/>
    <property type="match status" value="1"/>
</dbReference>
<dbReference type="GO" id="GO:0016740">
    <property type="term" value="F:transferase activity"/>
    <property type="evidence" value="ECO:0007669"/>
    <property type="project" value="UniProtKB-KW"/>
</dbReference>
<dbReference type="PANTHER" id="PTHR34817">
    <property type="entry name" value="NUCLEOTIDYLTRANSFERASE"/>
    <property type="match status" value="1"/>
</dbReference>
<dbReference type="InterPro" id="IPR018775">
    <property type="entry name" value="RlaP"/>
</dbReference>
<evidence type="ECO:0000313" key="2">
    <source>
        <dbReference type="Proteomes" id="UP000256708"/>
    </source>
</evidence>
<comment type="caution">
    <text evidence="1">The sequence shown here is derived from an EMBL/GenBank/DDBJ whole genome shotgun (WGS) entry which is preliminary data.</text>
</comment>
<reference evidence="2" key="1">
    <citation type="submission" date="2018-08" db="EMBL/GenBank/DDBJ databases">
        <authorList>
            <person name="Liu Z.-W."/>
            <person name="Du Z.-J."/>
        </authorList>
    </citation>
    <scope>NUCLEOTIDE SEQUENCE [LARGE SCALE GENOMIC DNA]</scope>
    <source>
        <strain evidence="2">H4X</strain>
    </source>
</reference>
<dbReference type="Proteomes" id="UP000256708">
    <property type="component" value="Unassembled WGS sequence"/>
</dbReference>
<accession>A0A3D8LC97</accession>
<evidence type="ECO:0000313" key="1">
    <source>
        <dbReference type="EMBL" id="RDV15020.1"/>
    </source>
</evidence>
<protein>
    <submittedName>
        <fullName evidence="1">Nucleotidyltransferase</fullName>
    </submittedName>
</protein>
<dbReference type="OrthoDB" id="243791at2"/>
<dbReference type="RefSeq" id="WP_115565812.1">
    <property type="nucleotide sequence ID" value="NZ_QRGR01000011.1"/>
</dbReference>
<gene>
    <name evidence="1" type="ORF">DXT99_12120</name>
</gene>
<proteinExistence type="predicted"/>